<evidence type="ECO:0000313" key="2">
    <source>
        <dbReference type="Proteomes" id="UP000238392"/>
    </source>
</evidence>
<evidence type="ECO:0000313" key="1">
    <source>
        <dbReference type="EMBL" id="PRY82534.1"/>
    </source>
</evidence>
<gene>
    <name evidence="1" type="ORF">CLV74_1444</name>
</gene>
<dbReference type="AlphaFoldDB" id="A0A2T0W7N0"/>
<comment type="caution">
    <text evidence="1">The sequence shown here is derived from an EMBL/GenBank/DDBJ whole genome shotgun (WGS) entry which is preliminary data.</text>
</comment>
<keyword evidence="2" id="KW-1185">Reference proteome</keyword>
<accession>A0A2T0W7N0</accession>
<protein>
    <recommendedName>
        <fullName evidence="3">STAS domain-containing protein</fullName>
    </recommendedName>
</protein>
<evidence type="ECO:0008006" key="3">
    <source>
        <dbReference type="Google" id="ProtNLM"/>
    </source>
</evidence>
<sequence length="98" mass="10273">MPETLSSRGLQELALEAQNIFAAFKAEDITHVVLPADFKPAVGLLQFAVSLRSTARALGRSVTITTSDADLIRTADACGLGDVLDQTEPQTAGGSDVE</sequence>
<proteinExistence type="predicted"/>
<dbReference type="Proteomes" id="UP000238392">
    <property type="component" value="Unassembled WGS sequence"/>
</dbReference>
<dbReference type="EMBL" id="PVTQ01000044">
    <property type="protein sequence ID" value="PRY82534.1"/>
    <property type="molecule type" value="Genomic_DNA"/>
</dbReference>
<reference evidence="1 2" key="1">
    <citation type="submission" date="2018-03" db="EMBL/GenBank/DDBJ databases">
        <title>Genomic Encyclopedia of Archaeal and Bacterial Type Strains, Phase II (KMG-II): from individual species to whole genera.</title>
        <authorList>
            <person name="Goeker M."/>
        </authorList>
    </citation>
    <scope>NUCLEOTIDE SEQUENCE [LARGE SCALE GENOMIC DNA]</scope>
    <source>
        <strain evidence="1 2">DSM 100212</strain>
    </source>
</reference>
<name>A0A2T0W7N0_9RHOB</name>
<organism evidence="1 2">
    <name type="scientific">Donghicola tyrosinivorans</name>
    <dbReference type="NCBI Taxonomy" id="1652492"/>
    <lineage>
        <taxon>Bacteria</taxon>
        <taxon>Pseudomonadati</taxon>
        <taxon>Pseudomonadota</taxon>
        <taxon>Alphaproteobacteria</taxon>
        <taxon>Rhodobacterales</taxon>
        <taxon>Roseobacteraceae</taxon>
        <taxon>Donghicola</taxon>
    </lineage>
</organism>
<dbReference type="RefSeq" id="WP_106269124.1">
    <property type="nucleotide sequence ID" value="NZ_PVTQ01000044.1"/>
</dbReference>